<dbReference type="GO" id="GO:0004040">
    <property type="term" value="F:amidase activity"/>
    <property type="evidence" value="ECO:0007669"/>
    <property type="project" value="UniProtKB-EC"/>
</dbReference>
<organism evidence="8">
    <name type="scientific">Pseudogymnoascus destructans</name>
    <dbReference type="NCBI Taxonomy" id="655981"/>
    <lineage>
        <taxon>Eukaryota</taxon>
        <taxon>Fungi</taxon>
        <taxon>Dikarya</taxon>
        <taxon>Ascomycota</taxon>
        <taxon>Pezizomycotina</taxon>
        <taxon>Leotiomycetes</taxon>
        <taxon>Thelebolales</taxon>
        <taxon>Thelebolaceae</taxon>
        <taxon>Pseudogymnoascus</taxon>
    </lineage>
</organism>
<evidence type="ECO:0000256" key="5">
    <source>
        <dbReference type="PIRSR" id="PIRSR001221-1"/>
    </source>
</evidence>
<feature type="binding site" evidence="6">
    <location>
        <position position="207"/>
    </location>
    <ligand>
        <name>substrate</name>
    </ligand>
</feature>
<dbReference type="PROSITE" id="PS00571">
    <property type="entry name" value="AMIDASES"/>
    <property type="match status" value="1"/>
</dbReference>
<dbReference type="EC" id="3.5.1.4" evidence="3"/>
<feature type="active site" description="Charge relay system" evidence="5">
    <location>
        <position position="132"/>
    </location>
</feature>
<evidence type="ECO:0000256" key="1">
    <source>
        <dbReference type="ARBA" id="ARBA00001311"/>
    </source>
</evidence>
<comment type="catalytic activity">
    <reaction evidence="1">
        <text>a monocarboxylic acid amide + H2O = a monocarboxylate + NH4(+)</text>
        <dbReference type="Rhea" id="RHEA:12020"/>
        <dbReference type="ChEBI" id="CHEBI:15377"/>
        <dbReference type="ChEBI" id="CHEBI:28938"/>
        <dbReference type="ChEBI" id="CHEBI:35757"/>
        <dbReference type="ChEBI" id="CHEBI:83628"/>
        <dbReference type="EC" id="3.5.1.4"/>
    </reaction>
</comment>
<dbReference type="InterPro" id="IPR020556">
    <property type="entry name" value="Amidase_CS"/>
</dbReference>
<comment type="similarity">
    <text evidence="2">Belongs to the amidase family.</text>
</comment>
<dbReference type="EMBL" id="KV441387">
    <property type="protein sequence ID" value="OAF62615.1"/>
    <property type="molecule type" value="Genomic_DNA"/>
</dbReference>
<feature type="active site" description="Acyl-ester intermediate" evidence="5">
    <location>
        <position position="231"/>
    </location>
</feature>
<evidence type="ECO:0000259" key="7">
    <source>
        <dbReference type="Pfam" id="PF01425"/>
    </source>
</evidence>
<feature type="binding site" evidence="6">
    <location>
        <begin position="228"/>
        <end position="231"/>
    </location>
    <ligand>
        <name>substrate</name>
    </ligand>
</feature>
<sequence length="558" mass="60691">MPQTWQSIGAQKRAEQDRAIPSEWKLKSLPPTSQLDVRSIPSTCGILTADEISITEDHDAYSLLNGLHGQSLTALEVTTAFCKRAAIAHQLASCLTEIFFDQALARAKELDDHMERTGRAIGPLHGLPISLKDTFNIAGMDSSLGIAAMAFHPAPANCPLVDILLAAGAVLYVKTNIPQTLMALDSINNVFGRVLNPANRALTAGGSSGGEGALLALRGSPLGVGTDIGGSIRVPAMCNGLYGFKPSSGRIPYVGPMGRLTTTRGRLGLQTSAGPIATSLRDVEVFMEVVARARPWESAADALPGSWEEQGRAGDEWEKPVFGVIRTDHSVTPLPPVANVVEETVVALKEAGLEVVEIDAKALAECQMLAYGFFDMGDNAMLDLIEETKEPLIPWLEGKVDRKAPKSVEYVSELHAQRLEVMKKMLQVFKTPDGRTIDAVILPVAPHPVPEIDRWNTVGYTSSFVLLDWPAGTVPIRKVNEKDLEGEVQGKSLGTLDDRTRMLWDRKTVDRRVYLDSALSVQVVAPRLQERRLWQAMDIVDRVVKRKASTQETTKAKL</sequence>
<dbReference type="eggNOG" id="KOG1212">
    <property type="taxonomic scope" value="Eukaryota"/>
</dbReference>
<reference evidence="8" key="1">
    <citation type="submission" date="2016-03" db="EMBL/GenBank/DDBJ databases">
        <title>Updated assembly of Pseudogymnoascus destructans, the fungus causing white-nose syndrome of bats.</title>
        <authorList>
            <person name="Palmer J.M."/>
            <person name="Drees K.P."/>
            <person name="Foster J.T."/>
            <person name="Lindner D.L."/>
        </authorList>
    </citation>
    <scope>NUCLEOTIDE SEQUENCE [LARGE SCALE GENOMIC DNA]</scope>
    <source>
        <strain evidence="8">20631-21</strain>
    </source>
</reference>
<dbReference type="VEuPathDB" id="FungiDB:GMDG_07933"/>
<protein>
    <recommendedName>
        <fullName evidence="3">amidase</fullName>
        <ecNumber evidence="3">3.5.1.4</ecNumber>
    </recommendedName>
</protein>
<dbReference type="OrthoDB" id="6428749at2759"/>
<dbReference type="RefSeq" id="XP_024327887.1">
    <property type="nucleotide sequence ID" value="XM_024464469.1"/>
</dbReference>
<proteinExistence type="inferred from homology"/>
<keyword evidence="4" id="KW-0378">Hydrolase</keyword>
<dbReference type="InterPro" id="IPR023631">
    <property type="entry name" value="Amidase_dom"/>
</dbReference>
<accession>A0A177AKQ9</accession>
<feature type="binding site" evidence="6">
    <location>
        <position position="181"/>
    </location>
    <ligand>
        <name>substrate</name>
    </ligand>
</feature>
<dbReference type="PANTHER" id="PTHR46072">
    <property type="entry name" value="AMIDASE-RELATED-RELATED"/>
    <property type="match status" value="1"/>
</dbReference>
<dbReference type="GeneID" id="36283875"/>
<dbReference type="Gene3D" id="3.90.1300.10">
    <property type="entry name" value="Amidase signature (AS) domain"/>
    <property type="match status" value="1"/>
</dbReference>
<dbReference type="Proteomes" id="UP000077154">
    <property type="component" value="Unassembled WGS sequence"/>
</dbReference>
<evidence type="ECO:0000313" key="8">
    <source>
        <dbReference type="EMBL" id="OAF62615.1"/>
    </source>
</evidence>
<feature type="active site" description="Charge relay system" evidence="5">
    <location>
        <position position="207"/>
    </location>
</feature>
<dbReference type="SUPFAM" id="SSF75304">
    <property type="entry name" value="Amidase signature (AS) enzymes"/>
    <property type="match status" value="1"/>
</dbReference>
<gene>
    <name evidence="8" type="ORF">VC83_00782</name>
</gene>
<evidence type="ECO:0000256" key="3">
    <source>
        <dbReference type="ARBA" id="ARBA00012922"/>
    </source>
</evidence>
<dbReference type="Pfam" id="PF01425">
    <property type="entry name" value="Amidase"/>
    <property type="match status" value="1"/>
</dbReference>
<evidence type="ECO:0000256" key="2">
    <source>
        <dbReference type="ARBA" id="ARBA00009199"/>
    </source>
</evidence>
<dbReference type="PIRSF" id="PIRSF001221">
    <property type="entry name" value="Amidase_fungi"/>
    <property type="match status" value="1"/>
</dbReference>
<feature type="domain" description="Amidase" evidence="7">
    <location>
        <begin position="76"/>
        <end position="533"/>
    </location>
</feature>
<name>A0A177AKQ9_9PEZI</name>
<dbReference type="PANTHER" id="PTHR46072:SF6">
    <property type="entry name" value="AMIDASE, PUTATIVE (AFU_ORTHOLOGUE AFUA_1G14530)-RELATED"/>
    <property type="match status" value="1"/>
</dbReference>
<dbReference type="AlphaFoldDB" id="A0A177AKQ9"/>
<dbReference type="InterPro" id="IPR036928">
    <property type="entry name" value="AS_sf"/>
</dbReference>
<evidence type="ECO:0000256" key="4">
    <source>
        <dbReference type="ARBA" id="ARBA00022801"/>
    </source>
</evidence>
<evidence type="ECO:0000256" key="6">
    <source>
        <dbReference type="PIRSR" id="PIRSR001221-2"/>
    </source>
</evidence>